<feature type="domain" description="YopX protein" evidence="1">
    <location>
        <begin position="51"/>
        <end position="147"/>
    </location>
</feature>
<gene>
    <name evidence="2" type="ORF">SAMN05443667_10786</name>
</gene>
<dbReference type="AlphaFoldDB" id="A0A1H4D7S7"/>
<evidence type="ECO:0000313" key="2">
    <source>
        <dbReference type="EMBL" id="SEA68479.1"/>
    </source>
</evidence>
<dbReference type="Proteomes" id="UP000198951">
    <property type="component" value="Unassembled WGS sequence"/>
</dbReference>
<dbReference type="OrthoDB" id="1809393at2"/>
<dbReference type="InterPro" id="IPR023385">
    <property type="entry name" value="YopX-like_C"/>
</dbReference>
<dbReference type="Pfam" id="PF09643">
    <property type="entry name" value="YopX"/>
    <property type="match status" value="1"/>
</dbReference>
<evidence type="ECO:0000313" key="3">
    <source>
        <dbReference type="Proteomes" id="UP000198951"/>
    </source>
</evidence>
<sequence length="151" mass="17671">MEVQNNNSDKDQCGNKSKPLLANRLLKFRFWIEHSKFMTPTVDMKNIFEYQDQLLNNTMILFTGFYDKNGKEIYCGDILKSEGFMIELSSGDKKSKYKDFYEVVDNGNFFTTRKIKNNYTSLLPSCQEIFSEFYEIVGNIFENPELLADSN</sequence>
<dbReference type="InterPro" id="IPR019096">
    <property type="entry name" value="YopX_protein"/>
</dbReference>
<evidence type="ECO:0000259" key="1">
    <source>
        <dbReference type="Pfam" id="PF09643"/>
    </source>
</evidence>
<name>A0A1H4D7S7_9FLAO</name>
<dbReference type="Gene3D" id="2.30.30.290">
    <property type="entry name" value="YopX-like domains"/>
    <property type="match status" value="1"/>
</dbReference>
<dbReference type="RefSeq" id="WP_091089566.1">
    <property type="nucleotide sequence ID" value="NZ_FNRD01000007.1"/>
</dbReference>
<dbReference type="SUPFAM" id="SSF159006">
    <property type="entry name" value="YopX-like"/>
    <property type="match status" value="1"/>
</dbReference>
<accession>A0A1H4D7S7</accession>
<proteinExistence type="predicted"/>
<keyword evidence="3" id="KW-1185">Reference proteome</keyword>
<reference evidence="3" key="1">
    <citation type="submission" date="2016-10" db="EMBL/GenBank/DDBJ databases">
        <authorList>
            <person name="Varghese N."/>
            <person name="Submissions S."/>
        </authorList>
    </citation>
    <scope>NUCLEOTIDE SEQUENCE [LARGE SCALE GENOMIC DNA]</scope>
    <source>
        <strain evidence="3">DSM 22376</strain>
    </source>
</reference>
<protein>
    <submittedName>
        <fullName evidence="2">Phage uncharacterized protein TIGR01671</fullName>
    </submittedName>
</protein>
<dbReference type="EMBL" id="FNRD01000007">
    <property type="protein sequence ID" value="SEA68479.1"/>
    <property type="molecule type" value="Genomic_DNA"/>
</dbReference>
<organism evidence="2 3">
    <name type="scientific">Flavobacterium gillisiae</name>
    <dbReference type="NCBI Taxonomy" id="150146"/>
    <lineage>
        <taxon>Bacteria</taxon>
        <taxon>Pseudomonadati</taxon>
        <taxon>Bacteroidota</taxon>
        <taxon>Flavobacteriia</taxon>
        <taxon>Flavobacteriales</taxon>
        <taxon>Flavobacteriaceae</taxon>
        <taxon>Flavobacterium</taxon>
    </lineage>
</organism>